<proteinExistence type="predicted"/>
<sequence>MKLTTAKVNWSNCPDTFTVKSESSKGWVTPLRNNNSIEDWLQCQQSLHTRANLGFICSKNAQFCCPRSARFSSTHYFNFFNVLSISNPYLLRAGKEYYRRDTRLLTHSTAHCLTCHCNIQNEINNRQVKLEQLSGSSLTVKSRSSKGGVTPLRHNNSIEDWLQCQQSLHTRANLGFMCSNNVRSLRLLKMDCEVDFN</sequence>
<dbReference type="AlphaFoldDB" id="A0AAV4NP19"/>
<evidence type="ECO:0000313" key="1">
    <source>
        <dbReference type="EMBL" id="GIX86567.1"/>
    </source>
</evidence>
<keyword evidence="2" id="KW-1185">Reference proteome</keyword>
<comment type="caution">
    <text evidence="1">The sequence shown here is derived from an EMBL/GenBank/DDBJ whole genome shotgun (WGS) entry which is preliminary data.</text>
</comment>
<accession>A0AAV4NP19</accession>
<organism evidence="1 2">
    <name type="scientific">Caerostris darwini</name>
    <dbReference type="NCBI Taxonomy" id="1538125"/>
    <lineage>
        <taxon>Eukaryota</taxon>
        <taxon>Metazoa</taxon>
        <taxon>Ecdysozoa</taxon>
        <taxon>Arthropoda</taxon>
        <taxon>Chelicerata</taxon>
        <taxon>Arachnida</taxon>
        <taxon>Araneae</taxon>
        <taxon>Araneomorphae</taxon>
        <taxon>Entelegynae</taxon>
        <taxon>Araneoidea</taxon>
        <taxon>Araneidae</taxon>
        <taxon>Caerostris</taxon>
    </lineage>
</organism>
<dbReference type="Proteomes" id="UP001054837">
    <property type="component" value="Unassembled WGS sequence"/>
</dbReference>
<name>A0AAV4NP19_9ARAC</name>
<reference evidence="1 2" key="1">
    <citation type="submission" date="2021-06" db="EMBL/GenBank/DDBJ databases">
        <title>Caerostris darwini draft genome.</title>
        <authorList>
            <person name="Kono N."/>
            <person name="Arakawa K."/>
        </authorList>
    </citation>
    <scope>NUCLEOTIDE SEQUENCE [LARGE SCALE GENOMIC DNA]</scope>
</reference>
<dbReference type="EMBL" id="BPLQ01001900">
    <property type="protein sequence ID" value="GIX86567.1"/>
    <property type="molecule type" value="Genomic_DNA"/>
</dbReference>
<gene>
    <name evidence="1" type="ORF">CDAR_191981</name>
</gene>
<evidence type="ECO:0000313" key="2">
    <source>
        <dbReference type="Proteomes" id="UP001054837"/>
    </source>
</evidence>
<protein>
    <submittedName>
        <fullName evidence="1">Uncharacterized protein</fullName>
    </submittedName>
</protein>